<keyword evidence="11" id="KW-1185">Reference proteome</keyword>
<feature type="domain" description="ABC3 transporter permease C-terminal" evidence="8">
    <location>
        <begin position="286"/>
        <end position="401"/>
    </location>
</feature>
<dbReference type="InterPro" id="IPR003838">
    <property type="entry name" value="ABC3_permease_C"/>
</dbReference>
<keyword evidence="4 7" id="KW-1133">Transmembrane helix</keyword>
<proteinExistence type="inferred from homology"/>
<organism evidence="10 11">
    <name type="scientific">Blautia pseudococcoides</name>
    <dbReference type="NCBI Taxonomy" id="1796616"/>
    <lineage>
        <taxon>Bacteria</taxon>
        <taxon>Bacillati</taxon>
        <taxon>Bacillota</taxon>
        <taxon>Clostridia</taxon>
        <taxon>Lachnospirales</taxon>
        <taxon>Lachnospiraceae</taxon>
        <taxon>Blautia</taxon>
    </lineage>
</organism>
<reference evidence="10" key="1">
    <citation type="submission" date="2017-04" db="EMBL/GenBank/DDBJ databases">
        <title>Complete Genome Sequences of Twelve Strains of a Stable Defined Moderately Diverse Mouse Microbiota 2 (sDMDMm2).</title>
        <authorList>
            <person name="Uchimura Y."/>
            <person name="Wyss M."/>
            <person name="Brugiroux S."/>
            <person name="Limenitakis J.P."/>
            <person name="Stecher B."/>
            <person name="McCoy K.D."/>
            <person name="Macpherson A.J."/>
        </authorList>
    </citation>
    <scope>NUCLEOTIDE SEQUENCE</scope>
    <source>
        <strain evidence="10">YL58</strain>
    </source>
</reference>
<keyword evidence="3 7" id="KW-0812">Transmembrane</keyword>
<evidence type="ECO:0000259" key="9">
    <source>
        <dbReference type="Pfam" id="PF12704"/>
    </source>
</evidence>
<evidence type="ECO:0000313" key="11">
    <source>
        <dbReference type="Proteomes" id="UP000092574"/>
    </source>
</evidence>
<dbReference type="RefSeq" id="WP_065541456.1">
    <property type="nucleotide sequence ID" value="NZ_CP015405.2"/>
</dbReference>
<comment type="similarity">
    <text evidence="6">Belongs to the ABC-4 integral membrane protein family.</text>
</comment>
<evidence type="ECO:0000313" key="10">
    <source>
        <dbReference type="EMBL" id="ANU75246.1"/>
    </source>
</evidence>
<dbReference type="PANTHER" id="PTHR30572">
    <property type="entry name" value="MEMBRANE COMPONENT OF TRANSPORTER-RELATED"/>
    <property type="match status" value="1"/>
</dbReference>
<keyword evidence="5 7" id="KW-0472">Membrane</keyword>
<feature type="transmembrane region" description="Helical" evidence="7">
    <location>
        <begin position="23"/>
        <end position="46"/>
    </location>
</feature>
<sequence>MAQLAEYLKMALQNIRANKGRSLLTMLGIIIGISSVITIMSVGSGFQGEMNRQLNSIAGGQICIYSNEEGIKREEYMNAEDFAAIEQEIPGVTGTSPIFSDTGTTQSSKGQFDLSVTGGGTAQQEISKWKVLSGRYFNQSDIDTGNKVCVISKKDAISLFGTDDVLGMSLEFSLYQNTSDFTIIGIVEQENMGNMVSMAYGDVKRISADIPYTAMENFGYDTSETSYLYITTDGSADTGDVANKAIALLNQRHYSQGKTYFDMEDFNDQMQQINSMLNMITGFIALVAGISLLVGGIGVMNIMLVSVTERTREIGIRKSLGARTSSVMVQFLAESAIIACIGGVIGIIIGVLLAYAVCSIPTLGFAPGIKASTILIATLFSSGIGILFGVYPARKAARLSPIEALRRN</sequence>
<dbReference type="InterPro" id="IPR050250">
    <property type="entry name" value="Macrolide_Exporter_MacB"/>
</dbReference>
<dbReference type="AlphaFoldDB" id="A0A1C7I6J8"/>
<name>A0A1C7I6J8_9FIRM</name>
<dbReference type="GO" id="GO:0005886">
    <property type="term" value="C:plasma membrane"/>
    <property type="evidence" value="ECO:0007669"/>
    <property type="project" value="UniProtKB-SubCell"/>
</dbReference>
<evidence type="ECO:0000259" key="8">
    <source>
        <dbReference type="Pfam" id="PF02687"/>
    </source>
</evidence>
<evidence type="ECO:0000256" key="7">
    <source>
        <dbReference type="SAM" id="Phobius"/>
    </source>
</evidence>
<comment type="subcellular location">
    <subcellularLocation>
        <location evidence="1">Cell membrane</location>
        <topology evidence="1">Multi-pass membrane protein</topology>
    </subcellularLocation>
</comment>
<dbReference type="GO" id="GO:0022857">
    <property type="term" value="F:transmembrane transporter activity"/>
    <property type="evidence" value="ECO:0007669"/>
    <property type="project" value="TreeGrafter"/>
</dbReference>
<feature type="transmembrane region" description="Helical" evidence="7">
    <location>
        <begin position="369"/>
        <end position="391"/>
    </location>
</feature>
<evidence type="ECO:0000256" key="5">
    <source>
        <dbReference type="ARBA" id="ARBA00023136"/>
    </source>
</evidence>
<gene>
    <name evidence="10" type="ORF">A4V09_05410</name>
</gene>
<dbReference type="Pfam" id="PF12704">
    <property type="entry name" value="MacB_PCD"/>
    <property type="match status" value="1"/>
</dbReference>
<dbReference type="PANTHER" id="PTHR30572:SF4">
    <property type="entry name" value="ABC TRANSPORTER PERMEASE YTRF"/>
    <property type="match status" value="1"/>
</dbReference>
<keyword evidence="2" id="KW-1003">Cell membrane</keyword>
<evidence type="ECO:0000256" key="4">
    <source>
        <dbReference type="ARBA" id="ARBA00022989"/>
    </source>
</evidence>
<evidence type="ECO:0000256" key="3">
    <source>
        <dbReference type="ARBA" id="ARBA00022692"/>
    </source>
</evidence>
<evidence type="ECO:0000256" key="6">
    <source>
        <dbReference type="ARBA" id="ARBA00038076"/>
    </source>
</evidence>
<dbReference type="InterPro" id="IPR025857">
    <property type="entry name" value="MacB_PCD"/>
</dbReference>
<dbReference type="Proteomes" id="UP000092574">
    <property type="component" value="Chromosome"/>
</dbReference>
<dbReference type="KEGG" id="byl:A4V09_05410"/>
<feature type="domain" description="MacB-like periplasmic core" evidence="9">
    <location>
        <begin position="22"/>
        <end position="245"/>
    </location>
</feature>
<dbReference type="Pfam" id="PF02687">
    <property type="entry name" value="FtsX"/>
    <property type="match status" value="1"/>
</dbReference>
<feature type="transmembrane region" description="Helical" evidence="7">
    <location>
        <begin position="279"/>
        <end position="307"/>
    </location>
</feature>
<accession>A0A1C7I6J8</accession>
<evidence type="ECO:0000256" key="1">
    <source>
        <dbReference type="ARBA" id="ARBA00004651"/>
    </source>
</evidence>
<dbReference type="EMBL" id="CP015405">
    <property type="protein sequence ID" value="ANU75246.1"/>
    <property type="molecule type" value="Genomic_DNA"/>
</dbReference>
<dbReference type="STRING" id="1796616.A4V09_05410"/>
<evidence type="ECO:0000256" key="2">
    <source>
        <dbReference type="ARBA" id="ARBA00022475"/>
    </source>
</evidence>
<protein>
    <submittedName>
        <fullName evidence="10">Macrolide ABC transporter permease</fullName>
    </submittedName>
</protein>
<feature type="transmembrane region" description="Helical" evidence="7">
    <location>
        <begin position="328"/>
        <end position="357"/>
    </location>
</feature>
<dbReference type="OrthoDB" id="9770036at2"/>